<evidence type="ECO:0000313" key="2">
    <source>
        <dbReference type="Proteomes" id="UP000266313"/>
    </source>
</evidence>
<name>A0A250L1S8_9GAMM</name>
<gene>
    <name evidence="1" type="ORF">sS8_5534</name>
</gene>
<reference evidence="1 2" key="1">
    <citation type="submission" date="2016-12" db="EMBL/GenBank/DDBJ databases">
        <title>Genome sequencing of Methylocaldum marinum.</title>
        <authorList>
            <person name="Takeuchi M."/>
            <person name="Kamagata Y."/>
            <person name="Hiraoka S."/>
            <person name="Oshima K."/>
            <person name="Hattori M."/>
            <person name="Iwasaki W."/>
        </authorList>
    </citation>
    <scope>NUCLEOTIDE SEQUENCE [LARGE SCALE GENOMIC DNA]</scope>
    <source>
        <strain evidence="1 2">S8</strain>
    </source>
</reference>
<dbReference type="EMBL" id="AP017928">
    <property type="protein sequence ID" value="BBA37451.1"/>
    <property type="molecule type" value="Genomic_DNA"/>
</dbReference>
<evidence type="ECO:0008006" key="3">
    <source>
        <dbReference type="Google" id="ProtNLM"/>
    </source>
</evidence>
<dbReference type="NCBIfam" id="TIGR02620">
    <property type="entry name" value="cas_VVA1548"/>
    <property type="match status" value="1"/>
</dbReference>
<keyword evidence="2" id="KW-1185">Reference proteome</keyword>
<dbReference type="RefSeq" id="WP_119632436.1">
    <property type="nucleotide sequence ID" value="NZ_AP017928.1"/>
</dbReference>
<dbReference type="CDD" id="cd09743">
    <property type="entry name" value="Csx16_III-U"/>
    <property type="match status" value="1"/>
</dbReference>
<evidence type="ECO:0000313" key="1">
    <source>
        <dbReference type="EMBL" id="BBA37451.1"/>
    </source>
</evidence>
<protein>
    <recommendedName>
        <fullName evidence="3">CRISPR-associated protein Csx16</fullName>
    </recommendedName>
</protein>
<sequence length="101" mass="11174">MTTYFVTRHPGAVEWARESGIAVDRQLAHMDIAEVKAGDCVIGTLPVHLAAEVCALGARYFHLALEIPPEWRGRELSAEDLRRFGARIVEYRVVEAGGETP</sequence>
<dbReference type="InterPro" id="IPR013443">
    <property type="entry name" value="CRISPR-assoc_prot_Csx16"/>
</dbReference>
<dbReference type="AlphaFoldDB" id="A0A250L1S8"/>
<dbReference type="Proteomes" id="UP000266313">
    <property type="component" value="Chromosome"/>
</dbReference>
<dbReference type="Pfam" id="PF09652">
    <property type="entry name" value="Cas_VVA1548"/>
    <property type="match status" value="1"/>
</dbReference>
<organism evidence="1 2">
    <name type="scientific">Methylocaldum marinum</name>
    <dbReference type="NCBI Taxonomy" id="1432792"/>
    <lineage>
        <taxon>Bacteria</taxon>
        <taxon>Pseudomonadati</taxon>
        <taxon>Pseudomonadota</taxon>
        <taxon>Gammaproteobacteria</taxon>
        <taxon>Methylococcales</taxon>
        <taxon>Methylococcaceae</taxon>
        <taxon>Methylocaldum</taxon>
    </lineage>
</organism>
<dbReference type="KEGG" id="mmai:sS8_5534"/>
<dbReference type="OrthoDB" id="8548152at2"/>
<proteinExistence type="predicted"/>
<accession>A0A250L1S8</accession>